<evidence type="ECO:0000256" key="1">
    <source>
        <dbReference type="ARBA" id="ARBA00012552"/>
    </source>
</evidence>
<keyword evidence="3" id="KW-0378">Hydrolase</keyword>
<accession>A0A0L0T373</accession>
<evidence type="ECO:0000256" key="4">
    <source>
        <dbReference type="ARBA" id="ARBA00022806"/>
    </source>
</evidence>
<dbReference type="EC" id="3.6.4.13" evidence="1"/>
<dbReference type="PANTHER" id="PTHR47959:SF21">
    <property type="entry name" value="DEAD-BOX HELICASE 56"/>
    <property type="match status" value="1"/>
</dbReference>
<dbReference type="STRING" id="578462.A0A0L0T373"/>
<dbReference type="eggNOG" id="KOG0346">
    <property type="taxonomic scope" value="Eukaryota"/>
</dbReference>
<dbReference type="InterPro" id="IPR014014">
    <property type="entry name" value="RNA_helicase_DEAD_Q_motif"/>
</dbReference>
<keyword evidence="6" id="KW-0694">RNA-binding</keyword>
<dbReference type="SMART" id="SM00487">
    <property type="entry name" value="DEXDc"/>
    <property type="match status" value="1"/>
</dbReference>
<dbReference type="OrthoDB" id="1191041at2759"/>
<protein>
    <recommendedName>
        <fullName evidence="1">RNA helicase</fullName>
        <ecNumber evidence="1">3.6.4.13</ecNumber>
    </recommendedName>
</protein>
<dbReference type="InterPro" id="IPR011545">
    <property type="entry name" value="DEAD/DEAH_box_helicase_dom"/>
</dbReference>
<dbReference type="InterPro" id="IPR014001">
    <property type="entry name" value="Helicase_ATP-bd"/>
</dbReference>
<evidence type="ECO:0000259" key="11">
    <source>
        <dbReference type="PROSITE" id="PS51192"/>
    </source>
</evidence>
<sequence>MTAPPPPAAASPAAAFSAMDLCPQIQSAIAALGYKAPTPVQQKVIPLALQGRDVAAKARTGSGKSAAYLIPMLNYFLLHARGEHDASGPRGLILVPTTELADQVAAMVKGFCKYSQRMGVVNLCTKSSMVQQQQALSQGVELVITTPARILKPLPNLAANYLHALKYLVVDEADLLLSFGYQDDLRALMAHLPAASSYQTLLMSATLEKRVSDFASKLLVQPVYVDMTGAEGKHANLTQYVIPVAGNDGDKEKFLLLYFILKLRLIRGKIIVFVNNIDRCFRVRLFLEQFAIKSVVLNSELPLNSRQHIVAEFNKGTYDILIATDEGGKGDLAETMLEDEDEDEVVAGAGEDQDDAAAVDSDADIKGFSDSDDDDDEELKGFSESDTELSKPDDAAAAHDHPPSATADDADLVPVADIPEESMDIIATPASSTRRGARRQDQEYGVSRGIDFHHVTAVINFDFPATAQSYTHRVGRTARGGRKGMALSLVLLGRDSARHVGET</sequence>
<evidence type="ECO:0000313" key="14">
    <source>
        <dbReference type="Proteomes" id="UP000054350"/>
    </source>
</evidence>
<dbReference type="Proteomes" id="UP000054350">
    <property type="component" value="Unassembled WGS sequence"/>
</dbReference>
<evidence type="ECO:0000256" key="9">
    <source>
        <dbReference type="PROSITE-ProRule" id="PRU00552"/>
    </source>
</evidence>
<reference evidence="14" key="2">
    <citation type="submission" date="2009-11" db="EMBL/GenBank/DDBJ databases">
        <title>The Genome Sequence of Allomyces macrogynus strain ATCC 38327.</title>
        <authorList>
            <consortium name="The Broad Institute Genome Sequencing Platform"/>
            <person name="Russ C."/>
            <person name="Cuomo C."/>
            <person name="Shea T."/>
            <person name="Young S.K."/>
            <person name="Zeng Q."/>
            <person name="Koehrsen M."/>
            <person name="Haas B."/>
            <person name="Borodovsky M."/>
            <person name="Guigo R."/>
            <person name="Alvarado L."/>
            <person name="Berlin A."/>
            <person name="Borenstein D."/>
            <person name="Chen Z."/>
            <person name="Engels R."/>
            <person name="Freedman E."/>
            <person name="Gellesch M."/>
            <person name="Goldberg J."/>
            <person name="Griggs A."/>
            <person name="Gujja S."/>
            <person name="Heiman D."/>
            <person name="Hepburn T."/>
            <person name="Howarth C."/>
            <person name="Jen D."/>
            <person name="Larson L."/>
            <person name="Lewis B."/>
            <person name="Mehta T."/>
            <person name="Park D."/>
            <person name="Pearson M."/>
            <person name="Roberts A."/>
            <person name="Saif S."/>
            <person name="Shenoy N."/>
            <person name="Sisk P."/>
            <person name="Stolte C."/>
            <person name="Sykes S."/>
            <person name="Walk T."/>
            <person name="White J."/>
            <person name="Yandava C."/>
            <person name="Burger G."/>
            <person name="Gray M.W."/>
            <person name="Holland P.W.H."/>
            <person name="King N."/>
            <person name="Lang F.B.F."/>
            <person name="Roger A.J."/>
            <person name="Ruiz-Trillo I."/>
            <person name="Lander E."/>
            <person name="Nusbaum C."/>
        </authorList>
    </citation>
    <scope>NUCLEOTIDE SEQUENCE [LARGE SCALE GENOMIC DNA]</scope>
    <source>
        <strain evidence="14">ATCC 38327</strain>
    </source>
</reference>
<dbReference type="PROSITE" id="PS51192">
    <property type="entry name" value="HELICASE_ATP_BIND_1"/>
    <property type="match status" value="1"/>
</dbReference>
<evidence type="ECO:0000256" key="7">
    <source>
        <dbReference type="ARBA" id="ARBA00038041"/>
    </source>
</evidence>
<evidence type="ECO:0000256" key="3">
    <source>
        <dbReference type="ARBA" id="ARBA00022801"/>
    </source>
</evidence>
<evidence type="ECO:0000313" key="13">
    <source>
        <dbReference type="EMBL" id="KNE69303.1"/>
    </source>
</evidence>
<feature type="region of interest" description="Disordered" evidence="10">
    <location>
        <begin position="349"/>
        <end position="410"/>
    </location>
</feature>
<evidence type="ECO:0000256" key="5">
    <source>
        <dbReference type="ARBA" id="ARBA00022840"/>
    </source>
</evidence>
<dbReference type="AlphaFoldDB" id="A0A0L0T373"/>
<dbReference type="InterPro" id="IPR001650">
    <property type="entry name" value="Helicase_C-like"/>
</dbReference>
<dbReference type="Gene3D" id="3.40.50.300">
    <property type="entry name" value="P-loop containing nucleotide triphosphate hydrolases"/>
    <property type="match status" value="2"/>
</dbReference>
<evidence type="ECO:0000256" key="6">
    <source>
        <dbReference type="ARBA" id="ARBA00022884"/>
    </source>
</evidence>
<dbReference type="InterPro" id="IPR027417">
    <property type="entry name" value="P-loop_NTPase"/>
</dbReference>
<feature type="domain" description="DEAD-box RNA helicase Q" evidence="12">
    <location>
        <begin position="14"/>
        <end position="42"/>
    </location>
</feature>
<dbReference type="GO" id="GO:0016787">
    <property type="term" value="F:hydrolase activity"/>
    <property type="evidence" value="ECO:0007669"/>
    <property type="project" value="UniProtKB-KW"/>
</dbReference>
<organism evidence="13 14">
    <name type="scientific">Allomyces macrogynus (strain ATCC 38327)</name>
    <name type="common">Allomyces javanicus var. macrogynus</name>
    <dbReference type="NCBI Taxonomy" id="578462"/>
    <lineage>
        <taxon>Eukaryota</taxon>
        <taxon>Fungi</taxon>
        <taxon>Fungi incertae sedis</taxon>
        <taxon>Blastocladiomycota</taxon>
        <taxon>Blastocladiomycetes</taxon>
        <taxon>Blastocladiales</taxon>
        <taxon>Blastocladiaceae</taxon>
        <taxon>Allomyces</taxon>
    </lineage>
</organism>
<comment type="similarity">
    <text evidence="7">Belongs to the DEAD box helicase family. DDX56/DBP9 subfamily.</text>
</comment>
<dbReference type="OMA" id="QYYLVAT"/>
<name>A0A0L0T373_ALLM3</name>
<evidence type="ECO:0000256" key="10">
    <source>
        <dbReference type="SAM" id="MobiDB-lite"/>
    </source>
</evidence>
<evidence type="ECO:0000256" key="8">
    <source>
        <dbReference type="ARBA" id="ARBA00047984"/>
    </source>
</evidence>
<dbReference type="Pfam" id="PF00271">
    <property type="entry name" value="Helicase_C"/>
    <property type="match status" value="2"/>
</dbReference>
<keyword evidence="2" id="KW-0547">Nucleotide-binding</keyword>
<keyword evidence="14" id="KW-1185">Reference proteome</keyword>
<dbReference type="InterPro" id="IPR050079">
    <property type="entry name" value="DEAD_box_RNA_helicase"/>
</dbReference>
<feature type="short sequence motif" description="Q motif" evidence="9">
    <location>
        <begin position="14"/>
        <end position="42"/>
    </location>
</feature>
<evidence type="ECO:0000256" key="2">
    <source>
        <dbReference type="ARBA" id="ARBA00022741"/>
    </source>
</evidence>
<reference evidence="13 14" key="1">
    <citation type="submission" date="2009-11" db="EMBL/GenBank/DDBJ databases">
        <title>Annotation of Allomyces macrogynus ATCC 38327.</title>
        <authorList>
            <consortium name="The Broad Institute Genome Sequencing Platform"/>
            <person name="Russ C."/>
            <person name="Cuomo C."/>
            <person name="Burger G."/>
            <person name="Gray M.W."/>
            <person name="Holland P.W.H."/>
            <person name="King N."/>
            <person name="Lang F.B.F."/>
            <person name="Roger A.J."/>
            <person name="Ruiz-Trillo I."/>
            <person name="Young S.K."/>
            <person name="Zeng Q."/>
            <person name="Gargeya S."/>
            <person name="Fitzgerald M."/>
            <person name="Haas B."/>
            <person name="Abouelleil A."/>
            <person name="Alvarado L."/>
            <person name="Arachchi H.M."/>
            <person name="Berlin A."/>
            <person name="Chapman S.B."/>
            <person name="Gearin G."/>
            <person name="Goldberg J."/>
            <person name="Griggs A."/>
            <person name="Gujja S."/>
            <person name="Hansen M."/>
            <person name="Heiman D."/>
            <person name="Howarth C."/>
            <person name="Larimer J."/>
            <person name="Lui A."/>
            <person name="MacDonald P.J.P."/>
            <person name="McCowen C."/>
            <person name="Montmayeur A."/>
            <person name="Murphy C."/>
            <person name="Neiman D."/>
            <person name="Pearson M."/>
            <person name="Priest M."/>
            <person name="Roberts A."/>
            <person name="Saif S."/>
            <person name="Shea T."/>
            <person name="Sisk P."/>
            <person name="Stolte C."/>
            <person name="Sykes S."/>
            <person name="Wortman J."/>
            <person name="Nusbaum C."/>
            <person name="Birren B."/>
        </authorList>
    </citation>
    <scope>NUCLEOTIDE SEQUENCE [LARGE SCALE GENOMIC DNA]</scope>
    <source>
        <strain evidence="13 14">ATCC 38327</strain>
    </source>
</reference>
<dbReference type="PANTHER" id="PTHR47959">
    <property type="entry name" value="ATP-DEPENDENT RNA HELICASE RHLE-RELATED"/>
    <property type="match status" value="1"/>
</dbReference>
<dbReference type="PROSITE" id="PS51195">
    <property type="entry name" value="Q_MOTIF"/>
    <property type="match status" value="1"/>
</dbReference>
<feature type="compositionally biased region" description="Basic and acidic residues" evidence="10">
    <location>
        <begin position="379"/>
        <end position="402"/>
    </location>
</feature>
<keyword evidence="4" id="KW-0347">Helicase</keyword>
<feature type="domain" description="Helicase ATP-binding" evidence="11">
    <location>
        <begin position="45"/>
        <end position="225"/>
    </location>
</feature>
<comment type="catalytic activity">
    <reaction evidence="8">
        <text>ATP + H2O = ADP + phosphate + H(+)</text>
        <dbReference type="Rhea" id="RHEA:13065"/>
        <dbReference type="ChEBI" id="CHEBI:15377"/>
        <dbReference type="ChEBI" id="CHEBI:15378"/>
        <dbReference type="ChEBI" id="CHEBI:30616"/>
        <dbReference type="ChEBI" id="CHEBI:43474"/>
        <dbReference type="ChEBI" id="CHEBI:456216"/>
        <dbReference type="EC" id="3.6.4.13"/>
    </reaction>
</comment>
<dbReference type="SUPFAM" id="SSF52540">
    <property type="entry name" value="P-loop containing nucleoside triphosphate hydrolases"/>
    <property type="match status" value="2"/>
</dbReference>
<evidence type="ECO:0000259" key="12">
    <source>
        <dbReference type="PROSITE" id="PS51195"/>
    </source>
</evidence>
<gene>
    <name evidence="13" type="ORF">AMAG_19901</name>
</gene>
<dbReference type="Pfam" id="PF00270">
    <property type="entry name" value="DEAD"/>
    <property type="match status" value="1"/>
</dbReference>
<dbReference type="CDD" id="cd18787">
    <property type="entry name" value="SF2_C_DEAD"/>
    <property type="match status" value="1"/>
</dbReference>
<dbReference type="VEuPathDB" id="FungiDB:AMAG_19901"/>
<proteinExistence type="inferred from homology"/>
<dbReference type="GO" id="GO:0003723">
    <property type="term" value="F:RNA binding"/>
    <property type="evidence" value="ECO:0007669"/>
    <property type="project" value="UniProtKB-KW"/>
</dbReference>
<dbReference type="GO" id="GO:0003724">
    <property type="term" value="F:RNA helicase activity"/>
    <property type="evidence" value="ECO:0007669"/>
    <property type="project" value="UniProtKB-EC"/>
</dbReference>
<dbReference type="GO" id="GO:0005829">
    <property type="term" value="C:cytosol"/>
    <property type="evidence" value="ECO:0007669"/>
    <property type="project" value="TreeGrafter"/>
</dbReference>
<dbReference type="GO" id="GO:0005524">
    <property type="term" value="F:ATP binding"/>
    <property type="evidence" value="ECO:0007669"/>
    <property type="project" value="UniProtKB-KW"/>
</dbReference>
<dbReference type="EMBL" id="GG745360">
    <property type="protein sequence ID" value="KNE69303.1"/>
    <property type="molecule type" value="Genomic_DNA"/>
</dbReference>
<dbReference type="SMART" id="SM00490">
    <property type="entry name" value="HELICc"/>
    <property type="match status" value="1"/>
</dbReference>
<keyword evidence="5" id="KW-0067">ATP-binding</keyword>